<dbReference type="AlphaFoldDB" id="A0A5C1QE28"/>
<evidence type="ECO:0000313" key="2">
    <source>
        <dbReference type="EMBL" id="QEN04974.1"/>
    </source>
</evidence>
<protein>
    <submittedName>
        <fullName evidence="2">Metal-sulfur cluster assembly factor</fullName>
    </submittedName>
</protein>
<evidence type="ECO:0000259" key="1">
    <source>
        <dbReference type="Pfam" id="PF01883"/>
    </source>
</evidence>
<accession>A0A5C1QE28</accession>
<dbReference type="InterPro" id="IPR052339">
    <property type="entry name" value="Fe-S_Maturation_MIP18"/>
</dbReference>
<feature type="domain" description="MIP18 family-like" evidence="1">
    <location>
        <begin position="5"/>
        <end position="81"/>
    </location>
</feature>
<dbReference type="Gene3D" id="3.30.300.130">
    <property type="entry name" value="Fe-S cluster assembly (FSCA)"/>
    <property type="match status" value="1"/>
</dbReference>
<reference evidence="2 3" key="2">
    <citation type="submission" date="2019-09" db="EMBL/GenBank/DDBJ databases">
        <title>Complete Genome Sequence and Methylome Analysis of free living Spirochaetas.</title>
        <authorList>
            <person name="Leshcheva N."/>
            <person name="Mikheeva N."/>
        </authorList>
    </citation>
    <scope>NUCLEOTIDE SEQUENCE [LARGE SCALE GENOMIC DNA]</scope>
    <source>
        <strain evidence="2 3">P</strain>
    </source>
</reference>
<keyword evidence="3" id="KW-1185">Reference proteome</keyword>
<dbReference type="EMBL" id="CP035807">
    <property type="protein sequence ID" value="QEN04974.1"/>
    <property type="molecule type" value="Genomic_DNA"/>
</dbReference>
<dbReference type="OrthoDB" id="9805360at2"/>
<dbReference type="PANTHER" id="PTHR42831:SF1">
    <property type="entry name" value="FE-S PROTEIN MATURATION AUXILIARY FACTOR YITW"/>
    <property type="match status" value="1"/>
</dbReference>
<evidence type="ECO:0000313" key="3">
    <source>
        <dbReference type="Proteomes" id="UP000323824"/>
    </source>
</evidence>
<dbReference type="RefSeq" id="WP_149568215.1">
    <property type="nucleotide sequence ID" value="NZ_CP035807.1"/>
</dbReference>
<dbReference type="SUPFAM" id="SSF117916">
    <property type="entry name" value="Fe-S cluster assembly (FSCA) domain-like"/>
    <property type="match status" value="1"/>
</dbReference>
<reference evidence="2 3" key="1">
    <citation type="submission" date="2019-02" db="EMBL/GenBank/DDBJ databases">
        <authorList>
            <person name="Fomenkov A."/>
            <person name="Dubinina G."/>
            <person name="Grabovich M."/>
            <person name="Vincze T."/>
            <person name="Roberts R.J."/>
        </authorList>
    </citation>
    <scope>NUCLEOTIDE SEQUENCE [LARGE SCALE GENOMIC DNA]</scope>
    <source>
        <strain evidence="2 3">P</strain>
    </source>
</reference>
<dbReference type="Proteomes" id="UP000323824">
    <property type="component" value="Chromosome"/>
</dbReference>
<dbReference type="InterPro" id="IPR034904">
    <property type="entry name" value="FSCA_dom_sf"/>
</dbReference>
<dbReference type="KEGG" id="sper:EW093_09725"/>
<dbReference type="Pfam" id="PF01883">
    <property type="entry name" value="FeS_assembly_P"/>
    <property type="match status" value="1"/>
</dbReference>
<name>A0A5C1QE28_9SPIO</name>
<proteinExistence type="predicted"/>
<organism evidence="2 3">
    <name type="scientific">Thiospirochaeta perfilievii</name>
    <dbReference type="NCBI Taxonomy" id="252967"/>
    <lineage>
        <taxon>Bacteria</taxon>
        <taxon>Pseudomonadati</taxon>
        <taxon>Spirochaetota</taxon>
        <taxon>Spirochaetia</taxon>
        <taxon>Spirochaetales</taxon>
        <taxon>Spirochaetaceae</taxon>
        <taxon>Thiospirochaeta</taxon>
    </lineage>
</organism>
<dbReference type="InterPro" id="IPR002744">
    <property type="entry name" value="MIP18-like"/>
</dbReference>
<sequence>MELMEEVITKLKRIYDPEIPVDIYNLGLIYNIDFEACRNGLYCNILMTFTSPNCPVADFILDSIRRSLITIEEIYRVEIEVTFDPPWDRSKISQEGQEIFEMENVDMN</sequence>
<gene>
    <name evidence="2" type="ORF">EW093_09725</name>
</gene>
<dbReference type="PANTHER" id="PTHR42831">
    <property type="entry name" value="FE-S PROTEIN MATURATION AUXILIARY FACTOR YITW"/>
    <property type="match status" value="1"/>
</dbReference>